<keyword evidence="6" id="KW-1185">Reference proteome</keyword>
<dbReference type="Pfam" id="PF01408">
    <property type="entry name" value="GFO_IDH_MocA"/>
    <property type="match status" value="1"/>
</dbReference>
<dbReference type="Pfam" id="PF02894">
    <property type="entry name" value="GFO_IDH_MocA_C"/>
    <property type="match status" value="1"/>
</dbReference>
<comment type="similarity">
    <text evidence="1">Belongs to the Gfo/Idh/MocA family.</text>
</comment>
<dbReference type="GO" id="GO:0016491">
    <property type="term" value="F:oxidoreductase activity"/>
    <property type="evidence" value="ECO:0007669"/>
    <property type="project" value="UniProtKB-KW"/>
</dbReference>
<feature type="domain" description="Gfo/Idh/MocA-like oxidoreductase C-terminal" evidence="4">
    <location>
        <begin position="136"/>
        <end position="360"/>
    </location>
</feature>
<dbReference type="PANTHER" id="PTHR43708">
    <property type="entry name" value="CONSERVED EXPRESSED OXIDOREDUCTASE (EUROFUNG)"/>
    <property type="match status" value="1"/>
</dbReference>
<dbReference type="InterPro" id="IPR004104">
    <property type="entry name" value="Gfo/Idh/MocA-like_OxRdtase_C"/>
</dbReference>
<dbReference type="InterPro" id="IPR051317">
    <property type="entry name" value="Gfo/Idh/MocA_oxidoreduct"/>
</dbReference>
<name>A0AA48L900_9TREE</name>
<dbReference type="InterPro" id="IPR000683">
    <property type="entry name" value="Gfo/Idh/MocA-like_OxRdtase_N"/>
</dbReference>
<protein>
    <recommendedName>
        <fullName evidence="7">NAD(P)-binding protein</fullName>
    </recommendedName>
</protein>
<dbReference type="GeneID" id="85497990"/>
<evidence type="ECO:0000256" key="2">
    <source>
        <dbReference type="ARBA" id="ARBA00023002"/>
    </source>
</evidence>
<organism evidence="5 6">
    <name type="scientific">Cutaneotrichosporon cavernicola</name>
    <dbReference type="NCBI Taxonomy" id="279322"/>
    <lineage>
        <taxon>Eukaryota</taxon>
        <taxon>Fungi</taxon>
        <taxon>Dikarya</taxon>
        <taxon>Basidiomycota</taxon>
        <taxon>Agaricomycotina</taxon>
        <taxon>Tremellomycetes</taxon>
        <taxon>Trichosporonales</taxon>
        <taxon>Trichosporonaceae</taxon>
        <taxon>Cutaneotrichosporon</taxon>
    </lineage>
</organism>
<dbReference type="InterPro" id="IPR036291">
    <property type="entry name" value="NAD(P)-bd_dom_sf"/>
</dbReference>
<dbReference type="KEGG" id="ccac:CcaHIS019_0605790"/>
<evidence type="ECO:0000259" key="4">
    <source>
        <dbReference type="Pfam" id="PF02894"/>
    </source>
</evidence>
<evidence type="ECO:0008006" key="7">
    <source>
        <dbReference type="Google" id="ProtNLM"/>
    </source>
</evidence>
<dbReference type="SUPFAM" id="SSF51735">
    <property type="entry name" value="NAD(P)-binding Rossmann-fold domains"/>
    <property type="match status" value="1"/>
</dbReference>
<dbReference type="PANTHER" id="PTHR43708:SF5">
    <property type="entry name" value="CONSERVED EXPRESSED OXIDOREDUCTASE (EUROFUNG)-RELATED"/>
    <property type="match status" value="1"/>
</dbReference>
<proteinExistence type="inferred from homology"/>
<dbReference type="EMBL" id="AP028217">
    <property type="protein sequence ID" value="BEI94120.1"/>
    <property type="molecule type" value="Genomic_DNA"/>
</dbReference>
<dbReference type="Proteomes" id="UP001233271">
    <property type="component" value="Chromosome 6"/>
</dbReference>
<evidence type="ECO:0000256" key="1">
    <source>
        <dbReference type="ARBA" id="ARBA00010928"/>
    </source>
</evidence>
<sequence>MAPLRVSILGTGLSLQAFHYPLITALPELYVLHSVMERSARGKAQEVCGKDIKVVKTIAEVVEDPEVDVVVVSTPNNTHYPFAKAALEHGKHVMVEKPVTPTVAEAEELTALAKSKNLVFCVYQNRRWDADFLTLKKVLAEGKLGPVHEFHSRFDRYRPLPADHKPGSWKELPGQHNEAIYNLGSHVIDQAINLFGVPDSLVCRNYDERGLGLDEAFEMTLLYPPQPGAKCPLAVHVGASVLASTPKQLRYLVKGINGSFEKFGLDPQEPFLREGKKVHDPGFGEEGEDAWATVSVCTDSKWTTEKRPSEKGWYPAIYENMFEAITSGDTSRLAVQPEQAIWTMRIIEMGNTSSREGRFIDVQKEARK</sequence>
<evidence type="ECO:0000259" key="3">
    <source>
        <dbReference type="Pfam" id="PF01408"/>
    </source>
</evidence>
<dbReference type="RefSeq" id="XP_060459385.1">
    <property type="nucleotide sequence ID" value="XM_060603052.1"/>
</dbReference>
<dbReference type="GO" id="GO:0000166">
    <property type="term" value="F:nucleotide binding"/>
    <property type="evidence" value="ECO:0007669"/>
    <property type="project" value="InterPro"/>
</dbReference>
<gene>
    <name evidence="5" type="ORF">CcaverHIS019_0605790</name>
</gene>
<reference evidence="5" key="1">
    <citation type="journal article" date="2023" name="BMC Genomics">
        <title>Chromosome-level genome assemblies of Cutaneotrichosporon spp. (Trichosporonales, Basidiomycota) reveal imbalanced evolution between nucleotide sequences and chromosome synteny.</title>
        <authorList>
            <person name="Kobayashi Y."/>
            <person name="Kayamori A."/>
            <person name="Aoki K."/>
            <person name="Shiwa Y."/>
            <person name="Matsutani M."/>
            <person name="Fujita N."/>
            <person name="Sugita T."/>
            <person name="Iwasaki W."/>
            <person name="Tanaka N."/>
            <person name="Takashima M."/>
        </authorList>
    </citation>
    <scope>NUCLEOTIDE SEQUENCE</scope>
    <source>
        <strain evidence="5">HIS019</strain>
    </source>
</reference>
<feature type="domain" description="Gfo/Idh/MocA-like oxidoreductase N-terminal" evidence="3">
    <location>
        <begin position="4"/>
        <end position="123"/>
    </location>
</feature>
<evidence type="ECO:0000313" key="6">
    <source>
        <dbReference type="Proteomes" id="UP001233271"/>
    </source>
</evidence>
<dbReference type="AlphaFoldDB" id="A0AA48L900"/>
<accession>A0AA48L900</accession>
<dbReference type="Gene3D" id="3.40.50.720">
    <property type="entry name" value="NAD(P)-binding Rossmann-like Domain"/>
    <property type="match status" value="1"/>
</dbReference>
<dbReference type="Gene3D" id="3.30.360.10">
    <property type="entry name" value="Dihydrodipicolinate Reductase, domain 2"/>
    <property type="match status" value="1"/>
</dbReference>
<keyword evidence="2" id="KW-0560">Oxidoreductase</keyword>
<evidence type="ECO:0000313" key="5">
    <source>
        <dbReference type="EMBL" id="BEI94120.1"/>
    </source>
</evidence>